<sequence length="175" mass="18906">MPDSTLWVACLTAGTAVAASWVTSQGSLRAAREQAGAAAAAQRANVLAKSRRDSYIEVVDQAHRMGALYRELPEVLSMPAGSGKEAAVQEHARRLREAYGPFTRACDVMIVDGGNSVAEAVKAVFRDSRAIYMCLLGAPQGEDAGTVYGTAIRSYWESVNAMVWEMHREANRDRA</sequence>
<protein>
    <recommendedName>
        <fullName evidence="3">DUF4760 domain-containing protein</fullName>
    </recommendedName>
</protein>
<evidence type="ECO:0000313" key="1">
    <source>
        <dbReference type="EMBL" id="MFC7305463.1"/>
    </source>
</evidence>
<evidence type="ECO:0008006" key="3">
    <source>
        <dbReference type="Google" id="ProtNLM"/>
    </source>
</evidence>
<name>A0ABW2JJ02_9ACTN</name>
<dbReference type="EMBL" id="JBHTCF010000005">
    <property type="protein sequence ID" value="MFC7305463.1"/>
    <property type="molecule type" value="Genomic_DNA"/>
</dbReference>
<evidence type="ECO:0000313" key="2">
    <source>
        <dbReference type="Proteomes" id="UP001596523"/>
    </source>
</evidence>
<keyword evidence="2" id="KW-1185">Reference proteome</keyword>
<gene>
    <name evidence="1" type="ORF">ACFQVC_14680</name>
</gene>
<proteinExistence type="predicted"/>
<comment type="caution">
    <text evidence="1">The sequence shown here is derived from an EMBL/GenBank/DDBJ whole genome shotgun (WGS) entry which is preliminary data.</text>
</comment>
<organism evidence="1 2">
    <name type="scientific">Streptomyces monticola</name>
    <dbReference type="NCBI Taxonomy" id="2666263"/>
    <lineage>
        <taxon>Bacteria</taxon>
        <taxon>Bacillati</taxon>
        <taxon>Actinomycetota</taxon>
        <taxon>Actinomycetes</taxon>
        <taxon>Kitasatosporales</taxon>
        <taxon>Streptomycetaceae</taxon>
        <taxon>Streptomyces</taxon>
    </lineage>
</organism>
<reference evidence="2" key="1">
    <citation type="journal article" date="2019" name="Int. J. Syst. Evol. Microbiol.">
        <title>The Global Catalogue of Microorganisms (GCM) 10K type strain sequencing project: providing services to taxonomists for standard genome sequencing and annotation.</title>
        <authorList>
            <consortium name="The Broad Institute Genomics Platform"/>
            <consortium name="The Broad Institute Genome Sequencing Center for Infectious Disease"/>
            <person name="Wu L."/>
            <person name="Ma J."/>
        </authorList>
    </citation>
    <scope>NUCLEOTIDE SEQUENCE [LARGE SCALE GENOMIC DNA]</scope>
    <source>
        <strain evidence="2">SYNS20</strain>
    </source>
</reference>
<accession>A0ABW2JJ02</accession>
<dbReference type="RefSeq" id="WP_381830824.1">
    <property type="nucleotide sequence ID" value="NZ_JBHTCF010000005.1"/>
</dbReference>
<dbReference type="Proteomes" id="UP001596523">
    <property type="component" value="Unassembled WGS sequence"/>
</dbReference>